<feature type="transmembrane region" description="Helical" evidence="6">
    <location>
        <begin position="172"/>
        <end position="191"/>
    </location>
</feature>
<keyword evidence="2 6" id="KW-0812">Transmembrane</keyword>
<evidence type="ECO:0000313" key="8">
    <source>
        <dbReference type="EMBL" id="KAK4212353.1"/>
    </source>
</evidence>
<evidence type="ECO:0000256" key="3">
    <source>
        <dbReference type="ARBA" id="ARBA00022989"/>
    </source>
</evidence>
<comment type="subcellular location">
    <subcellularLocation>
        <location evidence="1">Endomembrane system</location>
        <topology evidence="1">Multi-pass membrane protein</topology>
    </subcellularLocation>
</comment>
<dbReference type="PANTHER" id="PTHR21324">
    <property type="entry name" value="FASTING-INDUCIBLE INTEGRAL MEMBRANE PROTEIN TM6P1-RELATED"/>
    <property type="match status" value="1"/>
</dbReference>
<evidence type="ECO:0000256" key="6">
    <source>
        <dbReference type="SAM" id="Phobius"/>
    </source>
</evidence>
<dbReference type="InterPro" id="IPR019402">
    <property type="entry name" value="CWH43_N"/>
</dbReference>
<protein>
    <submittedName>
        <fullName evidence="8">Frag1/DRAM/Sfk1 family-domain-containing protein</fullName>
    </submittedName>
</protein>
<dbReference type="EMBL" id="MU858129">
    <property type="protein sequence ID" value="KAK4212353.1"/>
    <property type="molecule type" value="Genomic_DNA"/>
</dbReference>
<organism evidence="8 9">
    <name type="scientific">Rhypophila decipiens</name>
    <dbReference type="NCBI Taxonomy" id="261697"/>
    <lineage>
        <taxon>Eukaryota</taxon>
        <taxon>Fungi</taxon>
        <taxon>Dikarya</taxon>
        <taxon>Ascomycota</taxon>
        <taxon>Pezizomycotina</taxon>
        <taxon>Sordariomycetes</taxon>
        <taxon>Sordariomycetidae</taxon>
        <taxon>Sordariales</taxon>
        <taxon>Naviculisporaceae</taxon>
        <taxon>Rhypophila</taxon>
    </lineage>
</organism>
<dbReference type="Pfam" id="PF10277">
    <property type="entry name" value="Frag1"/>
    <property type="match status" value="1"/>
</dbReference>
<dbReference type="PANTHER" id="PTHR21324:SF2">
    <property type="entry name" value="EG:22E5.9 PROTEIN"/>
    <property type="match status" value="1"/>
</dbReference>
<dbReference type="Proteomes" id="UP001301769">
    <property type="component" value="Unassembled WGS sequence"/>
</dbReference>
<feature type="region of interest" description="Disordered" evidence="5">
    <location>
        <begin position="290"/>
        <end position="319"/>
    </location>
</feature>
<feature type="transmembrane region" description="Helical" evidence="6">
    <location>
        <begin position="60"/>
        <end position="77"/>
    </location>
</feature>
<keyword evidence="4 6" id="KW-0472">Membrane</keyword>
<feature type="transmembrane region" description="Helical" evidence="6">
    <location>
        <begin position="7"/>
        <end position="30"/>
    </location>
</feature>
<reference evidence="8" key="1">
    <citation type="journal article" date="2023" name="Mol. Phylogenet. Evol.">
        <title>Genome-scale phylogeny and comparative genomics of the fungal order Sordariales.</title>
        <authorList>
            <person name="Hensen N."/>
            <person name="Bonometti L."/>
            <person name="Westerberg I."/>
            <person name="Brannstrom I.O."/>
            <person name="Guillou S."/>
            <person name="Cros-Aarteil S."/>
            <person name="Calhoun S."/>
            <person name="Haridas S."/>
            <person name="Kuo A."/>
            <person name="Mondo S."/>
            <person name="Pangilinan J."/>
            <person name="Riley R."/>
            <person name="LaButti K."/>
            <person name="Andreopoulos B."/>
            <person name="Lipzen A."/>
            <person name="Chen C."/>
            <person name="Yan M."/>
            <person name="Daum C."/>
            <person name="Ng V."/>
            <person name="Clum A."/>
            <person name="Steindorff A."/>
            <person name="Ohm R.A."/>
            <person name="Martin F."/>
            <person name="Silar P."/>
            <person name="Natvig D.O."/>
            <person name="Lalanne C."/>
            <person name="Gautier V."/>
            <person name="Ament-Velasquez S.L."/>
            <person name="Kruys A."/>
            <person name="Hutchinson M.I."/>
            <person name="Powell A.J."/>
            <person name="Barry K."/>
            <person name="Miller A.N."/>
            <person name="Grigoriev I.V."/>
            <person name="Debuchy R."/>
            <person name="Gladieux P."/>
            <person name="Hiltunen Thoren M."/>
            <person name="Johannesson H."/>
        </authorList>
    </citation>
    <scope>NUCLEOTIDE SEQUENCE</scope>
    <source>
        <strain evidence="8">PSN293</strain>
    </source>
</reference>
<feature type="domain" description="CWH43-like N-terminal" evidence="7">
    <location>
        <begin position="6"/>
        <end position="221"/>
    </location>
</feature>
<evidence type="ECO:0000256" key="2">
    <source>
        <dbReference type="ARBA" id="ARBA00022692"/>
    </source>
</evidence>
<proteinExistence type="predicted"/>
<feature type="compositionally biased region" description="Polar residues" evidence="5">
    <location>
        <begin position="259"/>
        <end position="268"/>
    </location>
</feature>
<dbReference type="GO" id="GO:0005886">
    <property type="term" value="C:plasma membrane"/>
    <property type="evidence" value="ECO:0007669"/>
    <property type="project" value="TreeGrafter"/>
</dbReference>
<gene>
    <name evidence="8" type="ORF">QBC37DRAFT_425122</name>
</gene>
<name>A0AAN6Y534_9PEZI</name>
<evidence type="ECO:0000313" key="9">
    <source>
        <dbReference type="Proteomes" id="UP001301769"/>
    </source>
</evidence>
<feature type="transmembrane region" description="Helical" evidence="6">
    <location>
        <begin position="98"/>
        <end position="119"/>
    </location>
</feature>
<evidence type="ECO:0000259" key="7">
    <source>
        <dbReference type="Pfam" id="PF10277"/>
    </source>
</evidence>
<evidence type="ECO:0000256" key="5">
    <source>
        <dbReference type="SAM" id="MobiDB-lite"/>
    </source>
</evidence>
<feature type="transmembrane region" description="Helical" evidence="6">
    <location>
        <begin position="131"/>
        <end position="151"/>
    </location>
</feature>
<dbReference type="AlphaFoldDB" id="A0AAN6Y534"/>
<evidence type="ECO:0000256" key="1">
    <source>
        <dbReference type="ARBA" id="ARBA00004127"/>
    </source>
</evidence>
<accession>A0AAN6Y534</accession>
<comment type="caution">
    <text evidence="8">The sequence shown here is derived from an EMBL/GenBank/DDBJ whole genome shotgun (WGS) entry which is preliminary data.</text>
</comment>
<evidence type="ECO:0000256" key="4">
    <source>
        <dbReference type="ARBA" id="ARBA00023136"/>
    </source>
</evidence>
<feature type="transmembrane region" description="Helical" evidence="6">
    <location>
        <begin position="197"/>
        <end position="219"/>
    </location>
</feature>
<sequence length="319" mass="35463">MLRISYWVFPIISGVVWLTTLLALLLYWIVDEKRPRYSSMGPTQNIAFISDVGASDLKPLFIAGCVITGVFLDISFLSDRWLRHRGRLVPNATRGEKVLSGLTIFFAVVGTVGMIFLSIFDTAHYPKHHDVFLLLFIVGFVLSAVCICWEYQRLGNRYRDHRILRTSFWMKLIFVVVEILLAIGFITFTFITKFDTAAVFEWIIAFIFSAYLFSFYVDLYPAVNTKDPRNLHSKEPHQSRFPAVADAAQEQEMEEGHATASSLQSDTDQLTGGRYYSADATGVTVGSGAGSGNGAPVVPPAVGQNGHHHANGGGHSNNF</sequence>
<reference evidence="8" key="2">
    <citation type="submission" date="2023-05" db="EMBL/GenBank/DDBJ databases">
        <authorList>
            <consortium name="Lawrence Berkeley National Laboratory"/>
            <person name="Steindorff A."/>
            <person name="Hensen N."/>
            <person name="Bonometti L."/>
            <person name="Westerberg I."/>
            <person name="Brannstrom I.O."/>
            <person name="Guillou S."/>
            <person name="Cros-Aarteil S."/>
            <person name="Calhoun S."/>
            <person name="Haridas S."/>
            <person name="Kuo A."/>
            <person name="Mondo S."/>
            <person name="Pangilinan J."/>
            <person name="Riley R."/>
            <person name="Labutti K."/>
            <person name="Andreopoulos B."/>
            <person name="Lipzen A."/>
            <person name="Chen C."/>
            <person name="Yanf M."/>
            <person name="Daum C."/>
            <person name="Ng V."/>
            <person name="Clum A."/>
            <person name="Ohm R."/>
            <person name="Martin F."/>
            <person name="Silar P."/>
            <person name="Natvig D."/>
            <person name="Lalanne C."/>
            <person name="Gautier V."/>
            <person name="Ament-Velasquez S.L."/>
            <person name="Kruys A."/>
            <person name="Hutchinson M.I."/>
            <person name="Powell A.J."/>
            <person name="Barry K."/>
            <person name="Miller A.N."/>
            <person name="Grigoriev I.V."/>
            <person name="Debuchy R."/>
            <person name="Gladieux P."/>
            <person name="Thoren M.H."/>
            <person name="Johannesson H."/>
        </authorList>
    </citation>
    <scope>NUCLEOTIDE SEQUENCE</scope>
    <source>
        <strain evidence="8">PSN293</strain>
    </source>
</reference>
<dbReference type="InterPro" id="IPR050911">
    <property type="entry name" value="DRAM/TMEM150_Autophagy_Mod"/>
</dbReference>
<dbReference type="GO" id="GO:0012505">
    <property type="term" value="C:endomembrane system"/>
    <property type="evidence" value="ECO:0007669"/>
    <property type="project" value="UniProtKB-SubCell"/>
</dbReference>
<keyword evidence="3 6" id="KW-1133">Transmembrane helix</keyword>
<keyword evidence="9" id="KW-1185">Reference proteome</keyword>
<feature type="region of interest" description="Disordered" evidence="5">
    <location>
        <begin position="231"/>
        <end position="268"/>
    </location>
</feature>
<feature type="compositionally biased region" description="Low complexity" evidence="5">
    <location>
        <begin position="294"/>
        <end position="305"/>
    </location>
</feature>